<organism evidence="3 4">
    <name type="scientific">Natronosalvus rutilus</name>
    <dbReference type="NCBI Taxonomy" id="2953753"/>
    <lineage>
        <taxon>Archaea</taxon>
        <taxon>Methanobacteriati</taxon>
        <taxon>Methanobacteriota</taxon>
        <taxon>Stenosarchaea group</taxon>
        <taxon>Halobacteria</taxon>
        <taxon>Halobacteriales</taxon>
        <taxon>Natrialbaceae</taxon>
        <taxon>Natronosalvus</taxon>
    </lineage>
</organism>
<dbReference type="EMBL" id="CP100356">
    <property type="protein sequence ID" value="UTF55595.1"/>
    <property type="molecule type" value="Genomic_DNA"/>
</dbReference>
<dbReference type="Pfam" id="PF03235">
    <property type="entry name" value="GmrSD_N"/>
    <property type="match status" value="1"/>
</dbReference>
<dbReference type="PANTHER" id="PTHR35149:SF1">
    <property type="entry name" value="DUF5655 DOMAIN-CONTAINING PROTEIN"/>
    <property type="match status" value="1"/>
</dbReference>
<dbReference type="InterPro" id="IPR004919">
    <property type="entry name" value="GmrSD_N"/>
</dbReference>
<keyword evidence="3" id="KW-0255">Endonuclease</keyword>
<accession>A0A9E7NEL7</accession>
<name>A0A9E7NEL7_9EURY</name>
<evidence type="ECO:0000259" key="2">
    <source>
        <dbReference type="Pfam" id="PF07510"/>
    </source>
</evidence>
<dbReference type="Pfam" id="PF07510">
    <property type="entry name" value="GmrSD_C"/>
    <property type="match status" value="1"/>
</dbReference>
<dbReference type="GO" id="GO:0004519">
    <property type="term" value="F:endonuclease activity"/>
    <property type="evidence" value="ECO:0007669"/>
    <property type="project" value="UniProtKB-KW"/>
</dbReference>
<dbReference type="GeneID" id="73292284"/>
<keyword evidence="3" id="KW-0378">Hydrolase</keyword>
<keyword evidence="3" id="KW-0614">Plasmid</keyword>
<feature type="domain" description="GmrSD restriction endonucleases N-terminal" evidence="1">
    <location>
        <begin position="10"/>
        <end position="217"/>
    </location>
</feature>
<dbReference type="KEGG" id="sawl:NGM29_19520"/>
<reference evidence="3" key="1">
    <citation type="submission" date="2022-06" db="EMBL/GenBank/DDBJ databases">
        <title>Diverse halophilic archaea isolated from saline environments.</title>
        <authorList>
            <person name="Cui H.-L."/>
        </authorList>
    </citation>
    <scope>NUCLEOTIDE SEQUENCE</scope>
    <source>
        <strain evidence="3">WLHS1</strain>
        <plasmid evidence="3">unnamed1</plasmid>
    </source>
</reference>
<feature type="domain" description="GmrSD restriction endonucleases C-terminal" evidence="2">
    <location>
        <begin position="427"/>
        <end position="574"/>
    </location>
</feature>
<evidence type="ECO:0000313" key="4">
    <source>
        <dbReference type="Proteomes" id="UP001056855"/>
    </source>
</evidence>
<dbReference type="PANTHER" id="PTHR35149">
    <property type="entry name" value="SLL5132 PROTEIN"/>
    <property type="match status" value="1"/>
</dbReference>
<evidence type="ECO:0000313" key="3">
    <source>
        <dbReference type="EMBL" id="UTF55595.1"/>
    </source>
</evidence>
<dbReference type="AlphaFoldDB" id="A0A9E7NEL7"/>
<proteinExistence type="predicted"/>
<evidence type="ECO:0000259" key="1">
    <source>
        <dbReference type="Pfam" id="PF03235"/>
    </source>
</evidence>
<keyword evidence="3" id="KW-0540">Nuclease</keyword>
<sequence length="711" mass="81966">MQTRTETLASLYQDGLFDIPSYQRSYSWEQSQLEDLLVDLQYLPEGSNHFFGNVILDMRDEPYQTDKGRQLNVYDVVDGQQRLTTALILLHVATQFDTVVEESVETDNLIFPVEERPRLLPQDQDEEYFRDSLFGDATLEQTTPSQERLAYAYTFFEKAFEDPPVDVSVREISERLRYNCTINVVEIEGDSEAASIFESLNDRGKPLSTLDKTKSFLMYMDDRSSNRGALEEKIKQRFGSIYKELFVLSNGHDRVSDFDEDSFQRFHWGLYDGYNANEYFDSLGTLKARLRRSYREGDYEGVQTEINAYTTDLREAGSAFAALFHPAQRPAPVETALERLLALGRLANVLPVLMAAQLEYGDEAPKEMADIVHACETLVFRMYAVDNRRSDTGRGRLVRLAHDIRSDGAMRVEDILNRLASITRIYTADDRFERLLRDPEFYKSMSSRDVRYLLSHYSQELGIEVGEYVEHDLEHVLSTDFGVEHILAQNLADEDIPENLREKFEDNVHRLGNLTIASTYWNSSYGNLPFAEKKTAEGDREKEYQSSILRVQQVLANYEEFGRDELEAREQDIIDFALKEWSITTERDSASVSDTEAATRESEYEQLPSDFFKRLTDRQEAFLRILLDADEWVLSEDIRQEIQNEYGLSMGSGGGAMAGILSGFSRKYGKGFTRDLIDIRWTGKQGEYRLNAEYGYEEELRDRLIADPTHT</sequence>
<dbReference type="Proteomes" id="UP001056855">
    <property type="component" value="Plasmid unnamed1"/>
</dbReference>
<protein>
    <submittedName>
        <fullName evidence="3">DUF262 domain-containing HNH endonuclease family protein</fullName>
    </submittedName>
</protein>
<gene>
    <name evidence="3" type="ORF">NGM29_19520</name>
</gene>
<keyword evidence="4" id="KW-1185">Reference proteome</keyword>
<dbReference type="InterPro" id="IPR011089">
    <property type="entry name" value="GmrSD_C"/>
</dbReference>
<geneLocation type="plasmid" evidence="3 4">
    <name>unnamed1</name>
</geneLocation>
<dbReference type="RefSeq" id="WP_254160785.1">
    <property type="nucleotide sequence ID" value="NZ_CP100356.1"/>
</dbReference>